<reference evidence="2" key="1">
    <citation type="submission" date="2016-06" db="EMBL/GenBank/DDBJ databases">
        <authorList>
            <person name="Radolfova-Krizova L."/>
            <person name="Nemec A."/>
        </authorList>
    </citation>
    <scope>NUCLEOTIDE SEQUENCE [LARGE SCALE GENOMIC DNA]</scope>
    <source>
        <strain evidence="2">ANC 4275</strain>
    </source>
</reference>
<comment type="caution">
    <text evidence="1">The sequence shown here is derived from an EMBL/GenBank/DDBJ whole genome shotgun (WGS) entry which is preliminary data.</text>
</comment>
<protein>
    <recommendedName>
        <fullName evidence="3">DUF2750 domain-containing protein</fullName>
    </recommendedName>
</protein>
<dbReference type="InterPro" id="IPR021284">
    <property type="entry name" value="DUF2750"/>
</dbReference>
<evidence type="ECO:0000313" key="2">
    <source>
        <dbReference type="Proteomes" id="UP000185753"/>
    </source>
</evidence>
<dbReference type="Pfam" id="PF11042">
    <property type="entry name" value="DUF2750"/>
    <property type="match status" value="1"/>
</dbReference>
<proteinExistence type="predicted"/>
<organism evidence="1 2">
    <name type="scientific">Acinetobacter gandensis</name>
    <dbReference type="NCBI Taxonomy" id="1443941"/>
    <lineage>
        <taxon>Bacteria</taxon>
        <taxon>Pseudomonadati</taxon>
        <taxon>Pseudomonadota</taxon>
        <taxon>Gammaproteobacteria</taxon>
        <taxon>Moraxellales</taxon>
        <taxon>Moraxellaceae</taxon>
        <taxon>Acinetobacter</taxon>
    </lineage>
</organism>
<accession>A0A1A7RAF7</accession>
<dbReference type="RefSeq" id="WP_067764532.1">
    <property type="nucleotide sequence ID" value="NZ_CP183909.1"/>
</dbReference>
<dbReference type="OrthoDB" id="2936081at2"/>
<evidence type="ECO:0008006" key="3">
    <source>
        <dbReference type="Google" id="ProtNLM"/>
    </source>
</evidence>
<keyword evidence="2" id="KW-1185">Reference proteome</keyword>
<sequence length="153" mass="17796">MRNPYQRKAASKTQTTNYNPQDTYKQFIENMVAQGGVIALYQDGWALCATPTGQRSFAIWQNRGLARLLIKDNWANYQIQEISLKDFIEKVIPFLRSENTTVSLDLTPEGQNILVAPEKMLLDIKNYLYQVYQQRPEVFENIKIPLPRTIRLN</sequence>
<dbReference type="EMBL" id="LZDS01000025">
    <property type="protein sequence ID" value="OBX28448.1"/>
    <property type="molecule type" value="Genomic_DNA"/>
</dbReference>
<dbReference type="AlphaFoldDB" id="A0A1A7RAF7"/>
<evidence type="ECO:0000313" key="1">
    <source>
        <dbReference type="EMBL" id="OBX28448.1"/>
    </source>
</evidence>
<gene>
    <name evidence="1" type="ORF">A9J31_05035</name>
</gene>
<dbReference type="Proteomes" id="UP000185753">
    <property type="component" value="Unassembled WGS sequence"/>
</dbReference>
<name>A0A1A7RAF7_9GAMM</name>